<dbReference type="Proteomes" id="UP000757604">
    <property type="component" value="Unassembled WGS sequence"/>
</dbReference>
<comment type="caution">
    <text evidence="1">The sequence shown here is derived from an EMBL/GenBank/DDBJ whole genome shotgun (WGS) entry which is preliminary data.</text>
</comment>
<keyword evidence="2" id="KW-1185">Reference proteome</keyword>
<accession>A0ABS7HDK1</accession>
<name>A0ABS7HDK1_9HYPH</name>
<proteinExistence type="predicted"/>
<gene>
    <name evidence="1" type="ORF">JNB71_15135</name>
</gene>
<organism evidence="1 2">
    <name type="scientific">Rhizobium herbae</name>
    <dbReference type="NCBI Taxonomy" id="508661"/>
    <lineage>
        <taxon>Bacteria</taxon>
        <taxon>Pseudomonadati</taxon>
        <taxon>Pseudomonadota</taxon>
        <taxon>Alphaproteobacteria</taxon>
        <taxon>Hyphomicrobiales</taxon>
        <taxon>Rhizobiaceae</taxon>
        <taxon>Rhizobium/Agrobacterium group</taxon>
        <taxon>Rhizobium</taxon>
    </lineage>
</organism>
<dbReference type="EMBL" id="JAEUAO010000003">
    <property type="protein sequence ID" value="MBW9064652.1"/>
    <property type="molecule type" value="Genomic_DNA"/>
</dbReference>
<evidence type="ECO:0008006" key="3">
    <source>
        <dbReference type="Google" id="ProtNLM"/>
    </source>
</evidence>
<evidence type="ECO:0000313" key="1">
    <source>
        <dbReference type="EMBL" id="MBW9064652.1"/>
    </source>
</evidence>
<protein>
    <recommendedName>
        <fullName evidence="3">Transposase</fullName>
    </recommendedName>
</protein>
<reference evidence="1 2" key="1">
    <citation type="journal article" date="2021" name="MBio">
        <title>Poor Competitiveness of Bradyrhizobium in Pigeon Pea Root Colonization in Indian Soils.</title>
        <authorList>
            <person name="Chalasani D."/>
            <person name="Basu A."/>
            <person name="Pullabhotla S.V.S.R.N."/>
            <person name="Jorrin B."/>
            <person name="Neal A.L."/>
            <person name="Poole P.S."/>
            <person name="Podile A.R."/>
            <person name="Tkacz A."/>
        </authorList>
    </citation>
    <scope>NUCLEOTIDE SEQUENCE [LARGE SCALE GENOMIC DNA]</scope>
    <source>
        <strain evidence="1 2">HU44</strain>
    </source>
</reference>
<sequence>MHELDMAFDLLTTTQQIIQNKRGLEVLHYLVTMAIMEAEDRRRDIRKSPRPLPP</sequence>
<evidence type="ECO:0000313" key="2">
    <source>
        <dbReference type="Proteomes" id="UP000757604"/>
    </source>
</evidence>
<dbReference type="RefSeq" id="WP_220372625.1">
    <property type="nucleotide sequence ID" value="NZ_JAEUAO010000003.1"/>
</dbReference>